<evidence type="ECO:0000313" key="8">
    <source>
        <dbReference type="EMBL" id="SDK95349.1"/>
    </source>
</evidence>
<dbReference type="InterPro" id="IPR015422">
    <property type="entry name" value="PyrdxlP-dep_Trfase_small"/>
</dbReference>
<evidence type="ECO:0000259" key="7">
    <source>
        <dbReference type="Pfam" id="PF00155"/>
    </source>
</evidence>
<dbReference type="RefSeq" id="WP_092986685.1">
    <property type="nucleotide sequence ID" value="NZ_FNFY01000015.1"/>
</dbReference>
<evidence type="ECO:0000256" key="3">
    <source>
        <dbReference type="ARBA" id="ARBA00022576"/>
    </source>
</evidence>
<dbReference type="CDD" id="cd00609">
    <property type="entry name" value="AAT_like"/>
    <property type="match status" value="1"/>
</dbReference>
<gene>
    <name evidence="8" type="ORF">SAMN05216216_11524</name>
</gene>
<evidence type="ECO:0000256" key="4">
    <source>
        <dbReference type="ARBA" id="ARBA00022679"/>
    </source>
</evidence>
<dbReference type="InterPro" id="IPR015421">
    <property type="entry name" value="PyrdxlP-dep_Trfase_major"/>
</dbReference>
<evidence type="ECO:0000313" key="9">
    <source>
        <dbReference type="Proteomes" id="UP000199008"/>
    </source>
</evidence>
<proteinExistence type="inferred from homology"/>
<protein>
    <recommendedName>
        <fullName evidence="6">Aminotransferase</fullName>
        <ecNumber evidence="6">2.6.1.-</ecNumber>
    </recommendedName>
</protein>
<keyword evidence="4 6" id="KW-0808">Transferase</keyword>
<evidence type="ECO:0000256" key="1">
    <source>
        <dbReference type="ARBA" id="ARBA00001933"/>
    </source>
</evidence>
<dbReference type="InterPro" id="IPR015424">
    <property type="entry name" value="PyrdxlP-dep_Trfase"/>
</dbReference>
<comment type="cofactor">
    <cofactor evidence="1 6">
        <name>pyridoxal 5'-phosphate</name>
        <dbReference type="ChEBI" id="CHEBI:597326"/>
    </cofactor>
</comment>
<dbReference type="PROSITE" id="PS00105">
    <property type="entry name" value="AA_TRANSFER_CLASS_1"/>
    <property type="match status" value="1"/>
</dbReference>
<reference evidence="9" key="1">
    <citation type="submission" date="2016-10" db="EMBL/GenBank/DDBJ databases">
        <authorList>
            <person name="Varghese N."/>
            <person name="Submissions S."/>
        </authorList>
    </citation>
    <scope>NUCLEOTIDE SEQUENCE [LARGE SCALE GENOMIC DNA]</scope>
    <source>
        <strain evidence="9">CGMCC 1.8895</strain>
    </source>
</reference>
<keyword evidence="5" id="KW-0663">Pyridoxal phosphate</keyword>
<dbReference type="EMBL" id="FNFY01000015">
    <property type="protein sequence ID" value="SDK95349.1"/>
    <property type="molecule type" value="Genomic_DNA"/>
</dbReference>
<dbReference type="EC" id="2.6.1.-" evidence="6"/>
<dbReference type="GO" id="GO:0006520">
    <property type="term" value="P:amino acid metabolic process"/>
    <property type="evidence" value="ECO:0007669"/>
    <property type="project" value="InterPro"/>
</dbReference>
<dbReference type="AlphaFoldDB" id="A0A1G9G3X7"/>
<accession>A0A1G9G3X7</accession>
<dbReference type="Proteomes" id="UP000199008">
    <property type="component" value="Unassembled WGS sequence"/>
</dbReference>
<dbReference type="SUPFAM" id="SSF53383">
    <property type="entry name" value="PLP-dependent transferases"/>
    <property type="match status" value="1"/>
</dbReference>
<dbReference type="Pfam" id="PF00155">
    <property type="entry name" value="Aminotran_1_2"/>
    <property type="match status" value="1"/>
</dbReference>
<dbReference type="FunFam" id="3.40.640.10:FF:000033">
    <property type="entry name" value="Aspartate aminotransferase"/>
    <property type="match status" value="1"/>
</dbReference>
<dbReference type="InterPro" id="IPR050596">
    <property type="entry name" value="AspAT/PAT-like"/>
</dbReference>
<dbReference type="PANTHER" id="PTHR46383">
    <property type="entry name" value="ASPARTATE AMINOTRANSFERASE"/>
    <property type="match status" value="1"/>
</dbReference>
<dbReference type="OrthoDB" id="9802328at2"/>
<name>A0A1G9G3X7_9BACL</name>
<comment type="similarity">
    <text evidence="2 6">Belongs to the class-I pyridoxal-phosphate-dependent aminotransferase family.</text>
</comment>
<dbReference type="GO" id="GO:0030170">
    <property type="term" value="F:pyridoxal phosphate binding"/>
    <property type="evidence" value="ECO:0007669"/>
    <property type="project" value="InterPro"/>
</dbReference>
<organism evidence="8 9">
    <name type="scientific">Lacicoccus qingdaonensis</name>
    <dbReference type="NCBI Taxonomy" id="576118"/>
    <lineage>
        <taxon>Bacteria</taxon>
        <taxon>Bacillati</taxon>
        <taxon>Bacillota</taxon>
        <taxon>Bacilli</taxon>
        <taxon>Bacillales</taxon>
        <taxon>Salinicoccaceae</taxon>
        <taxon>Lacicoccus</taxon>
    </lineage>
</organism>
<sequence>MLEKINQRVTKLEIPGTRQFSNRVSALRDGINFTIGEPDIPTPHSVKKAAIKAIENNQTGYSHNAGLFELRESVSNFFKDTYDVKYNPEDQIVVTTGASEGLRSVFETILNEGDEVIIPAPCYSAYEPLVDLLGASVTYMDTSDTDFVPDPEMLRSMITDKTKAVLLNFPSNPTGKVLSETEMAPLVEELASHEIFIISDEIYSEITYDAKHISFSQYPELHDKLFLIHGLSKSHSMTGWRLGYVLGPSELMPHVLKVHLYDTICASLPSQYAAIDALDNSRHSAAEMAATYRDRRDLIVERLTQIGLKTKTPQGAFYVFPSIEKFNMSSFEFADRLLEEEHVAVVPGSGFTEFGEGFIRISYATSIENINEGLKRIERFVEKLS</sequence>
<dbReference type="Gene3D" id="3.90.1150.10">
    <property type="entry name" value="Aspartate Aminotransferase, domain 1"/>
    <property type="match status" value="1"/>
</dbReference>
<keyword evidence="3 6" id="KW-0032">Aminotransferase</keyword>
<dbReference type="InterPro" id="IPR004838">
    <property type="entry name" value="NHTrfase_class1_PyrdxlP-BS"/>
</dbReference>
<keyword evidence="9" id="KW-1185">Reference proteome</keyword>
<dbReference type="InterPro" id="IPR004839">
    <property type="entry name" value="Aminotransferase_I/II_large"/>
</dbReference>
<evidence type="ECO:0000256" key="6">
    <source>
        <dbReference type="RuleBase" id="RU000481"/>
    </source>
</evidence>
<dbReference type="Gene3D" id="3.40.640.10">
    <property type="entry name" value="Type I PLP-dependent aspartate aminotransferase-like (Major domain)"/>
    <property type="match status" value="1"/>
</dbReference>
<dbReference type="GO" id="GO:0008483">
    <property type="term" value="F:transaminase activity"/>
    <property type="evidence" value="ECO:0007669"/>
    <property type="project" value="UniProtKB-KW"/>
</dbReference>
<feature type="domain" description="Aminotransferase class I/classII large" evidence="7">
    <location>
        <begin position="29"/>
        <end position="377"/>
    </location>
</feature>
<dbReference type="PANTHER" id="PTHR46383:SF4">
    <property type="entry name" value="AMINOTRANSFERASE"/>
    <property type="match status" value="1"/>
</dbReference>
<evidence type="ECO:0000256" key="5">
    <source>
        <dbReference type="ARBA" id="ARBA00022898"/>
    </source>
</evidence>
<dbReference type="STRING" id="576118.SAMN05216216_11524"/>
<evidence type="ECO:0000256" key="2">
    <source>
        <dbReference type="ARBA" id="ARBA00007441"/>
    </source>
</evidence>